<dbReference type="InParanoid" id="A0A7J7C6L7"/>
<evidence type="ECO:0000256" key="4">
    <source>
        <dbReference type="ARBA" id="ARBA00022989"/>
    </source>
</evidence>
<keyword evidence="5 8" id="KW-0472">Membrane</keyword>
<evidence type="ECO:0000256" key="8">
    <source>
        <dbReference type="SAM" id="Phobius"/>
    </source>
</evidence>
<dbReference type="GO" id="GO:0032977">
    <property type="term" value="F:membrane insertase activity"/>
    <property type="evidence" value="ECO:0007669"/>
    <property type="project" value="InterPro"/>
</dbReference>
<dbReference type="OrthoDB" id="2148490at2759"/>
<feature type="transmembrane region" description="Helical" evidence="8">
    <location>
        <begin position="239"/>
        <end position="257"/>
    </location>
</feature>
<feature type="transmembrane region" description="Helical" evidence="8">
    <location>
        <begin position="279"/>
        <end position="297"/>
    </location>
</feature>
<dbReference type="PANTHER" id="PTHR12428:SF34">
    <property type="entry name" value="MITOCHONDRIAL INNER MEMBRANE PROTEIN OXA1-LIKE"/>
    <property type="match status" value="1"/>
</dbReference>
<keyword evidence="11" id="KW-1185">Reference proteome</keyword>
<feature type="compositionally biased region" description="Low complexity" evidence="7">
    <location>
        <begin position="391"/>
        <end position="404"/>
    </location>
</feature>
<feature type="region of interest" description="Disordered" evidence="7">
    <location>
        <begin position="391"/>
        <end position="459"/>
    </location>
</feature>
<dbReference type="GO" id="GO:0005743">
    <property type="term" value="C:mitochondrial inner membrane"/>
    <property type="evidence" value="ECO:0007669"/>
    <property type="project" value="TreeGrafter"/>
</dbReference>
<feature type="transmembrane region" description="Helical" evidence="8">
    <location>
        <begin position="318"/>
        <end position="339"/>
    </location>
</feature>
<evidence type="ECO:0000256" key="6">
    <source>
        <dbReference type="RuleBase" id="RU003945"/>
    </source>
</evidence>
<dbReference type="FunCoup" id="A0A7J7C6L7">
    <property type="interactions" value="4035"/>
</dbReference>
<proteinExistence type="inferred from homology"/>
<dbReference type="GO" id="GO:0032979">
    <property type="term" value="P:protein insertion into mitochondrial inner membrane from matrix"/>
    <property type="evidence" value="ECO:0007669"/>
    <property type="project" value="TreeGrafter"/>
</dbReference>
<dbReference type="EMBL" id="JAAARO010000020">
    <property type="protein sequence ID" value="KAF5729752.1"/>
    <property type="molecule type" value="Genomic_DNA"/>
</dbReference>
<evidence type="ECO:0000256" key="3">
    <source>
        <dbReference type="ARBA" id="ARBA00022692"/>
    </source>
</evidence>
<feature type="compositionally biased region" description="Polar residues" evidence="7">
    <location>
        <begin position="416"/>
        <end position="433"/>
    </location>
</feature>
<reference evidence="10 11" key="1">
    <citation type="journal article" date="2020" name="Nat. Commun.">
        <title>Genome of Tripterygium wilfordii and identification of cytochrome P450 involved in triptolide biosynthesis.</title>
        <authorList>
            <person name="Tu L."/>
            <person name="Su P."/>
            <person name="Zhang Z."/>
            <person name="Gao L."/>
            <person name="Wang J."/>
            <person name="Hu T."/>
            <person name="Zhou J."/>
            <person name="Zhang Y."/>
            <person name="Zhao Y."/>
            <person name="Liu Y."/>
            <person name="Song Y."/>
            <person name="Tong Y."/>
            <person name="Lu Y."/>
            <person name="Yang J."/>
            <person name="Xu C."/>
            <person name="Jia M."/>
            <person name="Peters R.J."/>
            <person name="Huang L."/>
            <person name="Gao W."/>
        </authorList>
    </citation>
    <scope>NUCLEOTIDE SEQUENCE [LARGE SCALE GENOMIC DNA]</scope>
    <source>
        <strain evidence="11">cv. XIE 37</strain>
        <tissue evidence="10">Leaf</tissue>
    </source>
</reference>
<dbReference type="CDD" id="cd20069">
    <property type="entry name" value="5TM_Oxa1-like"/>
    <property type="match status" value="1"/>
</dbReference>
<organism evidence="10 11">
    <name type="scientific">Tripterygium wilfordii</name>
    <name type="common">Thunder God vine</name>
    <dbReference type="NCBI Taxonomy" id="458696"/>
    <lineage>
        <taxon>Eukaryota</taxon>
        <taxon>Viridiplantae</taxon>
        <taxon>Streptophyta</taxon>
        <taxon>Embryophyta</taxon>
        <taxon>Tracheophyta</taxon>
        <taxon>Spermatophyta</taxon>
        <taxon>Magnoliopsida</taxon>
        <taxon>eudicotyledons</taxon>
        <taxon>Gunneridae</taxon>
        <taxon>Pentapetalae</taxon>
        <taxon>rosids</taxon>
        <taxon>fabids</taxon>
        <taxon>Celastrales</taxon>
        <taxon>Celastraceae</taxon>
        <taxon>Tripterygium</taxon>
    </lineage>
</organism>
<dbReference type="InterPro" id="IPR001708">
    <property type="entry name" value="YidC/ALB3/OXA1/COX18"/>
</dbReference>
<dbReference type="NCBIfam" id="TIGR03592">
    <property type="entry name" value="yidC_oxa1_cterm"/>
    <property type="match status" value="1"/>
</dbReference>
<dbReference type="InterPro" id="IPR028055">
    <property type="entry name" value="YidC/Oxa/ALB_C"/>
</dbReference>
<keyword evidence="4 8" id="KW-1133">Transmembrane helix</keyword>
<evidence type="ECO:0000256" key="7">
    <source>
        <dbReference type="SAM" id="MobiDB-lite"/>
    </source>
</evidence>
<dbReference type="AlphaFoldDB" id="A0A7J7C6L7"/>
<dbReference type="Proteomes" id="UP000593562">
    <property type="component" value="Unassembled WGS sequence"/>
</dbReference>
<evidence type="ECO:0000313" key="10">
    <source>
        <dbReference type="EMBL" id="KAF5729752.1"/>
    </source>
</evidence>
<dbReference type="PANTHER" id="PTHR12428">
    <property type="entry name" value="OXA1"/>
    <property type="match status" value="1"/>
</dbReference>
<evidence type="ECO:0000256" key="2">
    <source>
        <dbReference type="ARBA" id="ARBA00010583"/>
    </source>
</evidence>
<feature type="compositionally biased region" description="Basic residues" evidence="7">
    <location>
        <begin position="441"/>
        <end position="450"/>
    </location>
</feature>
<feature type="domain" description="Membrane insertase YidC/Oxa/ALB C-terminal" evidence="9">
    <location>
        <begin position="161"/>
        <end position="347"/>
    </location>
</feature>
<comment type="subcellular location">
    <subcellularLocation>
        <location evidence="1 6">Membrane</location>
        <topology evidence="1 6">Multi-pass membrane protein</topology>
    </subcellularLocation>
</comment>
<comment type="similarity">
    <text evidence="2">Belongs to the OXA1/ALB3/YidC (TC 2.A.9.2) family.</text>
</comment>
<dbReference type="Pfam" id="PF02096">
    <property type="entry name" value="60KD_IMP"/>
    <property type="match status" value="1"/>
</dbReference>
<gene>
    <name evidence="10" type="ORF">HS088_TW20G00116</name>
</gene>
<comment type="caution">
    <text evidence="10">The sequence shown here is derived from an EMBL/GenBank/DDBJ whole genome shotgun (WGS) entry which is preliminary data.</text>
</comment>
<evidence type="ECO:0000313" key="11">
    <source>
        <dbReference type="Proteomes" id="UP000593562"/>
    </source>
</evidence>
<keyword evidence="3 6" id="KW-0812">Transmembrane</keyword>
<comment type="similarity">
    <text evidence="6">Belongs to the OXA1/ALB3/YidC family.</text>
</comment>
<name>A0A7J7C6L7_TRIWF</name>
<accession>A0A7J7C6L7</accession>
<protein>
    <recommendedName>
        <fullName evidence="9">Membrane insertase YidC/Oxa/ALB C-terminal domain-containing protein</fullName>
    </recommendedName>
</protein>
<evidence type="ECO:0000256" key="5">
    <source>
        <dbReference type="ARBA" id="ARBA00023136"/>
    </source>
</evidence>
<evidence type="ECO:0000256" key="1">
    <source>
        <dbReference type="ARBA" id="ARBA00004141"/>
    </source>
</evidence>
<evidence type="ECO:0000259" key="9">
    <source>
        <dbReference type="Pfam" id="PF02096"/>
    </source>
</evidence>
<sequence>MAAFMRSLSSRTTLVTRRVSPSFSCILHDKDDKRGKSIDEGPPQRRISDFLQQRSFGSSFNNSAAGFGPFFRDNRSSHYSGLPSAGLSFYRFMSSTGSEASDQIGLMSDVADVFTDATVQAVATQAPAVSEVAIAAADSFLPIAALQYLIDAVHSFTGFNWWASIALTTVLIRSATVPVLIHTLKSTSKLTIIMPRLQEIQEEIQKKGMDPVAVAEGQKEMNKLFKEHGVTPFTSLKGIFVQGPVFLCFFLAISNMVEKVPSFKTGGAYWFMDLTTPDSLYIFPVLTGLSFLITLQCNMHEGMEGNPIAGTMKKFLKVFALLSVPMTASFPTGIFFYWITSNMFSLVYGTALKAPGVKKYLGIPEIPKPPPGSKPPLSLLEMYQKMKEQASATQASATQATASQETFSPLLPAESSKATNQRISSSSVLSQRLKTLEKQSKWKNKNKKGYKPLSSSLGK</sequence>